<keyword evidence="2" id="KW-0808">Transferase</keyword>
<dbReference type="AlphaFoldDB" id="A0A812KNA2"/>
<keyword evidence="5 7" id="KW-0067">ATP-binding</keyword>
<dbReference type="EMBL" id="CAJNJA010008109">
    <property type="protein sequence ID" value="CAE7232894.1"/>
    <property type="molecule type" value="Genomic_DNA"/>
</dbReference>
<evidence type="ECO:0000313" key="11">
    <source>
        <dbReference type="Proteomes" id="UP000601435"/>
    </source>
</evidence>
<reference evidence="10" key="1">
    <citation type="submission" date="2021-02" db="EMBL/GenBank/DDBJ databases">
        <authorList>
            <person name="Dougan E. K."/>
            <person name="Rhodes N."/>
            <person name="Thang M."/>
            <person name="Chan C."/>
        </authorList>
    </citation>
    <scope>NUCLEOTIDE SEQUENCE</scope>
</reference>
<evidence type="ECO:0000256" key="2">
    <source>
        <dbReference type="ARBA" id="ARBA00022679"/>
    </source>
</evidence>
<evidence type="ECO:0000256" key="3">
    <source>
        <dbReference type="ARBA" id="ARBA00022741"/>
    </source>
</evidence>
<organism evidence="10 11">
    <name type="scientific">Symbiodinium necroappetens</name>
    <dbReference type="NCBI Taxonomy" id="1628268"/>
    <lineage>
        <taxon>Eukaryota</taxon>
        <taxon>Sar</taxon>
        <taxon>Alveolata</taxon>
        <taxon>Dinophyceae</taxon>
        <taxon>Suessiales</taxon>
        <taxon>Symbiodiniaceae</taxon>
        <taxon>Symbiodinium</taxon>
    </lineage>
</organism>
<evidence type="ECO:0000256" key="5">
    <source>
        <dbReference type="ARBA" id="ARBA00022840"/>
    </source>
</evidence>
<proteinExistence type="predicted"/>
<feature type="cross-link" description="Glycyl lysine isopeptide (Lys-Gly) (interchain with G-Cter in SUMO2)" evidence="8">
    <location>
        <position position="149"/>
    </location>
</feature>
<dbReference type="PROSITE" id="PS00108">
    <property type="entry name" value="PROTEIN_KINASE_ST"/>
    <property type="match status" value="1"/>
</dbReference>
<evidence type="ECO:0000256" key="1">
    <source>
        <dbReference type="ARBA" id="ARBA00022527"/>
    </source>
</evidence>
<dbReference type="OrthoDB" id="1738954at2759"/>
<gene>
    <name evidence="10" type="primary">Camk1</name>
    <name evidence="10" type="ORF">SNEC2469_LOCUS3712</name>
</gene>
<dbReference type="InterPro" id="IPR000719">
    <property type="entry name" value="Prot_kinase_dom"/>
</dbReference>
<keyword evidence="1" id="KW-0723">Serine/threonine-protein kinase</keyword>
<dbReference type="GO" id="GO:0004674">
    <property type="term" value="F:protein serine/threonine kinase activity"/>
    <property type="evidence" value="ECO:0007669"/>
    <property type="project" value="UniProtKB-KW"/>
</dbReference>
<name>A0A812KNA2_9DINO</name>
<dbReference type="Pfam" id="PF00069">
    <property type="entry name" value="Pkinase"/>
    <property type="match status" value="1"/>
</dbReference>
<evidence type="ECO:0000256" key="6">
    <source>
        <dbReference type="PIRSR" id="PIRSR630616-1"/>
    </source>
</evidence>
<dbReference type="InterPro" id="IPR011009">
    <property type="entry name" value="Kinase-like_dom_sf"/>
</dbReference>
<evidence type="ECO:0000259" key="9">
    <source>
        <dbReference type="PROSITE" id="PS50011"/>
    </source>
</evidence>
<evidence type="ECO:0000313" key="10">
    <source>
        <dbReference type="EMBL" id="CAE7232894.1"/>
    </source>
</evidence>
<dbReference type="InterPro" id="IPR008271">
    <property type="entry name" value="Ser/Thr_kinase_AS"/>
</dbReference>
<evidence type="ECO:0000256" key="7">
    <source>
        <dbReference type="PIRSR" id="PIRSR630616-2"/>
    </source>
</evidence>
<keyword evidence="3 7" id="KW-0547">Nucleotide-binding</keyword>
<sequence length="341" mass="38143">MASISAEREAILQGGLCERFAVPENPQVIYRGLASSILLGVEKKTNLRVAIKALLKSRFENEKELKQSLREIEIHASVPRHKNVLELLYSEEQAFAITLVFPYTPDGDLWELMRYGQTYCEKEVRNCTEQLLSALHHVHTANILHGDIKPHNFLLFRVDGRFAVQLCDFGFAEHPDQPGGVFTHRELKGTHGWFAPEMLAEQSHSFSLDLFGIGLILWRLLAGYAPFDPPSCFVPLEFDERYWCHVSAPCRELVAQLLSLTPGNRGTAAQSLQHLWLSGGEPPEPSAEVMQELAKYGAPPQTSVHFWPVGLIPSKEWQKSYANLVDAGGDASQDELSPTSA</sequence>
<feature type="binding site" evidence="7">
    <location>
        <position position="52"/>
    </location>
    <ligand>
        <name>ATP</name>
        <dbReference type="ChEBI" id="CHEBI:30616"/>
    </ligand>
</feature>
<keyword evidence="4" id="KW-0418">Kinase</keyword>
<dbReference type="GO" id="GO:0005524">
    <property type="term" value="F:ATP binding"/>
    <property type="evidence" value="ECO:0007669"/>
    <property type="project" value="UniProtKB-KW"/>
</dbReference>
<dbReference type="Proteomes" id="UP000601435">
    <property type="component" value="Unassembled WGS sequence"/>
</dbReference>
<dbReference type="SUPFAM" id="SSF56112">
    <property type="entry name" value="Protein kinase-like (PK-like)"/>
    <property type="match status" value="1"/>
</dbReference>
<dbReference type="InterPro" id="IPR030616">
    <property type="entry name" value="Aur-like"/>
</dbReference>
<dbReference type="Gene3D" id="1.10.510.10">
    <property type="entry name" value="Transferase(Phosphotransferase) domain 1"/>
    <property type="match status" value="1"/>
</dbReference>
<feature type="binding site" evidence="7">
    <location>
        <position position="168"/>
    </location>
    <ligand>
        <name>ATP</name>
        <dbReference type="ChEBI" id="CHEBI:30616"/>
    </ligand>
</feature>
<evidence type="ECO:0000256" key="4">
    <source>
        <dbReference type="ARBA" id="ARBA00022777"/>
    </source>
</evidence>
<evidence type="ECO:0000256" key="8">
    <source>
        <dbReference type="PIRSR" id="PIRSR630616-3"/>
    </source>
</evidence>
<comment type="caution">
    <text evidence="10">The sequence shown here is derived from an EMBL/GenBank/DDBJ whole genome shotgun (WGS) entry which is preliminary data.</text>
</comment>
<dbReference type="SMART" id="SM00220">
    <property type="entry name" value="S_TKc"/>
    <property type="match status" value="1"/>
</dbReference>
<feature type="active site" description="Proton acceptor" evidence="6">
    <location>
        <position position="147"/>
    </location>
</feature>
<accession>A0A812KNA2</accession>
<dbReference type="PROSITE" id="PS50011">
    <property type="entry name" value="PROTEIN_KINASE_DOM"/>
    <property type="match status" value="1"/>
</dbReference>
<keyword evidence="11" id="KW-1185">Reference proteome</keyword>
<feature type="domain" description="Protein kinase" evidence="9">
    <location>
        <begin position="23"/>
        <end position="277"/>
    </location>
</feature>
<protein>
    <submittedName>
        <fullName evidence="10">Camk1 protein</fullName>
    </submittedName>
</protein>
<dbReference type="PANTHER" id="PTHR24350">
    <property type="entry name" value="SERINE/THREONINE-PROTEIN KINASE IAL-RELATED"/>
    <property type="match status" value="1"/>
</dbReference>